<accession>A0A398C440</accession>
<feature type="region of interest" description="Disordered" evidence="1">
    <location>
        <begin position="42"/>
        <end position="112"/>
    </location>
</feature>
<evidence type="ECO:0000313" key="3">
    <source>
        <dbReference type="Proteomes" id="UP000266302"/>
    </source>
</evidence>
<evidence type="ECO:0000313" key="2">
    <source>
        <dbReference type="EMBL" id="RID97682.1"/>
    </source>
</evidence>
<organism evidence="2 3">
    <name type="scientific">Simplicispira hankyongi</name>
    <dbReference type="NCBI Taxonomy" id="2315688"/>
    <lineage>
        <taxon>Bacteria</taxon>
        <taxon>Pseudomonadati</taxon>
        <taxon>Pseudomonadota</taxon>
        <taxon>Betaproteobacteria</taxon>
        <taxon>Burkholderiales</taxon>
        <taxon>Comamonadaceae</taxon>
        <taxon>Simplicispira</taxon>
    </lineage>
</organism>
<dbReference type="AlphaFoldDB" id="A0A398C440"/>
<dbReference type="OrthoDB" id="8775654at2"/>
<comment type="caution">
    <text evidence="2">The sequence shown here is derived from an EMBL/GenBank/DDBJ whole genome shotgun (WGS) entry which is preliminary data.</text>
</comment>
<dbReference type="EMBL" id="QXJC01000005">
    <property type="protein sequence ID" value="RID97682.1"/>
    <property type="molecule type" value="Genomic_DNA"/>
</dbReference>
<gene>
    <name evidence="2" type="ORF">D3F03_12715</name>
</gene>
<reference evidence="2 3" key="1">
    <citation type="submission" date="2018-09" db="EMBL/GenBank/DDBJ databases">
        <title>Draft genome of Simplicispira sp. NY-02.</title>
        <authorList>
            <person name="Im W.T."/>
        </authorList>
    </citation>
    <scope>NUCLEOTIDE SEQUENCE [LARGE SCALE GENOMIC DNA]</scope>
    <source>
        <strain evidence="2 3">NY-02</strain>
    </source>
</reference>
<evidence type="ECO:0000256" key="1">
    <source>
        <dbReference type="SAM" id="MobiDB-lite"/>
    </source>
</evidence>
<dbReference type="RefSeq" id="WP_119109787.1">
    <property type="nucleotide sequence ID" value="NZ_QXJC01000005.1"/>
</dbReference>
<proteinExistence type="predicted"/>
<name>A0A398C440_9BURK</name>
<protein>
    <submittedName>
        <fullName evidence="2">DUF4124 domain-containing protein</fullName>
    </submittedName>
</protein>
<dbReference type="Proteomes" id="UP000266302">
    <property type="component" value="Unassembled WGS sequence"/>
</dbReference>
<sequence length="112" mass="11856">MLGPRERAVWTTLAVVLVAASVAAWWTAERWTPLAGPWARQTWRTITRPSPPPGHARASASAQPAKAGASASAPAAPPRKCVQGSRTVYTDQPCPPGSQERPLDPALSVLPQ</sequence>
<feature type="compositionally biased region" description="Low complexity" evidence="1">
    <location>
        <begin position="56"/>
        <end position="74"/>
    </location>
</feature>
<keyword evidence="3" id="KW-1185">Reference proteome</keyword>